<dbReference type="InterPro" id="IPR012337">
    <property type="entry name" value="RNaseH-like_sf"/>
</dbReference>
<evidence type="ECO:0000256" key="8">
    <source>
        <dbReference type="ARBA" id="ARBA00022842"/>
    </source>
</evidence>
<keyword evidence="7 13" id="KW-0378">Hydrolase</keyword>
<evidence type="ECO:0000256" key="3">
    <source>
        <dbReference type="ARBA" id="ARBA00022722"/>
    </source>
</evidence>
<keyword evidence="6 13" id="KW-0227">DNA damage</keyword>
<evidence type="ECO:0000256" key="4">
    <source>
        <dbReference type="ARBA" id="ARBA00022723"/>
    </source>
</evidence>
<dbReference type="PANTHER" id="PTHR30194">
    <property type="entry name" value="CROSSOVER JUNCTION ENDODEOXYRIBONUCLEASE RUVC"/>
    <property type="match status" value="1"/>
</dbReference>
<dbReference type="CDD" id="cd16962">
    <property type="entry name" value="RuvC"/>
    <property type="match status" value="1"/>
</dbReference>
<comment type="subunit">
    <text evidence="13">Homodimer which binds Holliday junction (HJ) DNA. The HJ becomes 2-fold symmetrical on binding to RuvC with unstacked arms; it has a different conformation from HJ DNA in complex with RuvA. In the full resolvosome a probable DNA-RuvA(4)-RuvB(12)-RuvC(2) complex forms which resolves the HJ.</text>
</comment>
<sequence>MRILGIDPGYGRTGYGVVDLIGNRLKPVEYGCVETKPNTPIPDRLVEIYGAIREIIKRHQPDAMAVEQIFFAKSVTTALDVAQARGVVLLAAREAGLAVAEYTPMQVKQSVVGYGKAEKKQIQEMVRMLLGLSKIPKPDDAADGLAIAITHAHTAPLQSLAERKLKQ</sequence>
<evidence type="ECO:0000256" key="14">
    <source>
        <dbReference type="NCBIfam" id="TIGR00228"/>
    </source>
</evidence>
<evidence type="ECO:0000256" key="9">
    <source>
        <dbReference type="ARBA" id="ARBA00023125"/>
    </source>
</evidence>
<feature type="active site" evidence="13">
    <location>
        <position position="67"/>
    </location>
</feature>
<keyword evidence="4 13" id="KW-0479">Metal-binding</keyword>
<keyword evidence="9 13" id="KW-0238">DNA-binding</keyword>
<dbReference type="EC" id="3.1.21.10" evidence="13 14"/>
<dbReference type="NCBIfam" id="NF000711">
    <property type="entry name" value="PRK00039.2-1"/>
    <property type="match status" value="1"/>
</dbReference>
<feature type="binding site" evidence="13">
    <location>
        <position position="140"/>
    </location>
    <ligand>
        <name>Mg(2+)</name>
        <dbReference type="ChEBI" id="CHEBI:18420"/>
        <label>1</label>
    </ligand>
</feature>
<evidence type="ECO:0000313" key="16">
    <source>
        <dbReference type="Proteomes" id="UP000195437"/>
    </source>
</evidence>
<keyword evidence="5 13" id="KW-0255">Endonuclease</keyword>
<evidence type="ECO:0000256" key="11">
    <source>
        <dbReference type="ARBA" id="ARBA00023204"/>
    </source>
</evidence>
<dbReference type="Gene3D" id="3.30.420.10">
    <property type="entry name" value="Ribonuclease H-like superfamily/Ribonuclease H"/>
    <property type="match status" value="1"/>
</dbReference>
<evidence type="ECO:0000256" key="10">
    <source>
        <dbReference type="ARBA" id="ARBA00023172"/>
    </source>
</evidence>
<dbReference type="PRINTS" id="PR00696">
    <property type="entry name" value="RSOLVASERUVC"/>
</dbReference>
<keyword evidence="10 13" id="KW-0233">DNA recombination</keyword>
<comment type="similarity">
    <text evidence="1 13">Belongs to the RuvC family.</text>
</comment>
<keyword evidence="16" id="KW-1185">Reference proteome</keyword>
<feature type="binding site" evidence="13">
    <location>
        <position position="67"/>
    </location>
    <ligand>
        <name>Mg(2+)</name>
        <dbReference type="ChEBI" id="CHEBI:18420"/>
        <label>2</label>
    </ligand>
</feature>
<keyword evidence="2 13" id="KW-0963">Cytoplasm</keyword>
<evidence type="ECO:0000256" key="2">
    <source>
        <dbReference type="ARBA" id="ARBA00022490"/>
    </source>
</evidence>
<dbReference type="NCBIfam" id="TIGR00228">
    <property type="entry name" value="ruvC"/>
    <property type="match status" value="1"/>
</dbReference>
<keyword evidence="3 13" id="KW-0540">Nuclease</keyword>
<dbReference type="KEGG" id="tum:CBW65_23880"/>
<dbReference type="GO" id="GO:0000287">
    <property type="term" value="F:magnesium ion binding"/>
    <property type="evidence" value="ECO:0007669"/>
    <property type="project" value="UniProtKB-UniRule"/>
</dbReference>
<dbReference type="OrthoDB" id="9805499at2"/>
<keyword evidence="8 13" id="KW-0460">Magnesium</keyword>
<feature type="binding site" evidence="13">
    <location>
        <position position="7"/>
    </location>
    <ligand>
        <name>Mg(2+)</name>
        <dbReference type="ChEBI" id="CHEBI:18420"/>
        <label>1</label>
    </ligand>
</feature>
<feature type="active site" evidence="13">
    <location>
        <position position="140"/>
    </location>
</feature>
<protein>
    <recommendedName>
        <fullName evidence="13 14">Crossover junction endodeoxyribonuclease RuvC</fullName>
        <ecNumber evidence="13 14">3.1.21.10</ecNumber>
    </recommendedName>
    <alternativeName>
        <fullName evidence="13">Holliday junction nuclease RuvC</fullName>
    </alternativeName>
    <alternativeName>
        <fullName evidence="13">Holliday junction resolvase RuvC</fullName>
    </alternativeName>
</protein>
<evidence type="ECO:0000313" key="15">
    <source>
        <dbReference type="EMBL" id="ARU63723.1"/>
    </source>
</evidence>
<dbReference type="GO" id="GO:0003677">
    <property type="term" value="F:DNA binding"/>
    <property type="evidence" value="ECO:0007669"/>
    <property type="project" value="UniProtKB-KW"/>
</dbReference>
<gene>
    <name evidence="13" type="primary">ruvC</name>
    <name evidence="15" type="ORF">CBW65_23880</name>
</gene>
<evidence type="ECO:0000256" key="13">
    <source>
        <dbReference type="HAMAP-Rule" id="MF_00034"/>
    </source>
</evidence>
<dbReference type="InterPro" id="IPR002176">
    <property type="entry name" value="X-over_junc_endoDNase_RuvC"/>
</dbReference>
<dbReference type="GO" id="GO:0048476">
    <property type="term" value="C:Holliday junction resolvase complex"/>
    <property type="evidence" value="ECO:0007669"/>
    <property type="project" value="UniProtKB-UniRule"/>
</dbReference>
<dbReference type="Proteomes" id="UP000195437">
    <property type="component" value="Chromosome"/>
</dbReference>
<evidence type="ECO:0000256" key="5">
    <source>
        <dbReference type="ARBA" id="ARBA00022759"/>
    </source>
</evidence>
<dbReference type="Pfam" id="PF02075">
    <property type="entry name" value="RuvC"/>
    <property type="match status" value="1"/>
</dbReference>
<dbReference type="HAMAP" id="MF_00034">
    <property type="entry name" value="RuvC"/>
    <property type="match status" value="1"/>
</dbReference>
<evidence type="ECO:0000256" key="12">
    <source>
        <dbReference type="ARBA" id="ARBA00029354"/>
    </source>
</evidence>
<dbReference type="AlphaFoldDB" id="A0A1Y0IWK6"/>
<feature type="active site" evidence="13">
    <location>
        <position position="7"/>
    </location>
</feature>
<reference evidence="16" key="1">
    <citation type="submission" date="2017-05" db="EMBL/GenBank/DDBJ databases">
        <authorList>
            <person name="Sung H."/>
        </authorList>
    </citation>
    <scope>NUCLEOTIDE SEQUENCE [LARGE SCALE GENOMIC DNA]</scope>
    <source>
        <strain evidence="16">AR23208</strain>
    </source>
</reference>
<proteinExistence type="inferred from homology"/>
<dbReference type="GO" id="GO:0008821">
    <property type="term" value="F:crossover junction DNA endonuclease activity"/>
    <property type="evidence" value="ECO:0007669"/>
    <property type="project" value="UniProtKB-UniRule"/>
</dbReference>
<dbReference type="GO" id="GO:0005737">
    <property type="term" value="C:cytoplasm"/>
    <property type="evidence" value="ECO:0007669"/>
    <property type="project" value="UniProtKB-SubCell"/>
</dbReference>
<dbReference type="InterPro" id="IPR020563">
    <property type="entry name" value="X-over_junc_endoDNase_Mg_BS"/>
</dbReference>
<evidence type="ECO:0000256" key="1">
    <source>
        <dbReference type="ARBA" id="ARBA00009518"/>
    </source>
</evidence>
<comment type="cofactor">
    <cofactor evidence="13">
        <name>Mg(2+)</name>
        <dbReference type="ChEBI" id="CHEBI:18420"/>
    </cofactor>
    <text evidence="13">Binds 2 Mg(2+) ion per subunit.</text>
</comment>
<accession>A0A1Y0IWK6</accession>
<dbReference type="GO" id="GO:0006310">
    <property type="term" value="P:DNA recombination"/>
    <property type="evidence" value="ECO:0007669"/>
    <property type="project" value="UniProtKB-UniRule"/>
</dbReference>
<dbReference type="GO" id="GO:0006281">
    <property type="term" value="P:DNA repair"/>
    <property type="evidence" value="ECO:0007669"/>
    <property type="project" value="UniProtKB-UniRule"/>
</dbReference>
<dbReference type="PROSITE" id="PS01321">
    <property type="entry name" value="RUVC"/>
    <property type="match status" value="1"/>
</dbReference>
<comment type="subcellular location">
    <subcellularLocation>
        <location evidence="13">Cytoplasm</location>
    </subcellularLocation>
</comment>
<dbReference type="EMBL" id="CP021434">
    <property type="protein sequence ID" value="ARU63723.1"/>
    <property type="molecule type" value="Genomic_DNA"/>
</dbReference>
<name>A0A1Y0IWK6_9BACL</name>
<dbReference type="PANTHER" id="PTHR30194:SF3">
    <property type="entry name" value="CROSSOVER JUNCTION ENDODEOXYRIBONUCLEASE RUVC"/>
    <property type="match status" value="1"/>
</dbReference>
<keyword evidence="11 13" id="KW-0234">DNA repair</keyword>
<dbReference type="RefSeq" id="WP_087459055.1">
    <property type="nucleotide sequence ID" value="NZ_CP021434.1"/>
</dbReference>
<comment type="catalytic activity">
    <reaction evidence="12 13">
        <text>Endonucleolytic cleavage at a junction such as a reciprocal single-stranded crossover between two homologous DNA duplexes (Holliday junction).</text>
        <dbReference type="EC" id="3.1.21.10"/>
    </reaction>
</comment>
<dbReference type="FunFam" id="3.30.420.10:FF:000002">
    <property type="entry name" value="Crossover junction endodeoxyribonuclease RuvC"/>
    <property type="match status" value="1"/>
</dbReference>
<comment type="function">
    <text evidence="13">The RuvA-RuvB-RuvC complex processes Holliday junction (HJ) DNA during genetic recombination and DNA repair. Endonuclease that resolves HJ intermediates. Cleaves cruciform DNA by making single-stranded nicks across the HJ at symmetrical positions within the homologous arms, yielding a 5'-phosphate and a 3'-hydroxyl group; requires a central core of homology in the junction. The consensus cleavage sequence is 5'-(A/T)TT(C/G)-3'. Cleavage occurs on the 3'-side of the TT dinucleotide at the point of strand exchange. HJ branch migration catalyzed by RuvA-RuvB allows RuvC to scan DNA until it finds its consensus sequence, where it cleaves and resolves the cruciform DNA.</text>
</comment>
<evidence type="ECO:0000256" key="7">
    <source>
        <dbReference type="ARBA" id="ARBA00022801"/>
    </source>
</evidence>
<organism evidence="15 16">
    <name type="scientific">Tumebacillus avium</name>
    <dbReference type="NCBI Taxonomy" id="1903704"/>
    <lineage>
        <taxon>Bacteria</taxon>
        <taxon>Bacillati</taxon>
        <taxon>Bacillota</taxon>
        <taxon>Bacilli</taxon>
        <taxon>Bacillales</taxon>
        <taxon>Alicyclobacillaceae</taxon>
        <taxon>Tumebacillus</taxon>
    </lineage>
</organism>
<dbReference type="SUPFAM" id="SSF53098">
    <property type="entry name" value="Ribonuclease H-like"/>
    <property type="match status" value="1"/>
</dbReference>
<evidence type="ECO:0000256" key="6">
    <source>
        <dbReference type="ARBA" id="ARBA00022763"/>
    </source>
</evidence>
<dbReference type="InterPro" id="IPR036397">
    <property type="entry name" value="RNaseH_sf"/>
</dbReference>